<dbReference type="GO" id="GO:0071169">
    <property type="term" value="P:establishment of protein localization to chromatin"/>
    <property type="evidence" value="ECO:0007669"/>
    <property type="project" value="TreeGrafter"/>
</dbReference>
<dbReference type="AlphaFoldDB" id="A0A367IQB5"/>
<proteinExistence type="predicted"/>
<dbReference type="GO" id="GO:0006325">
    <property type="term" value="P:chromatin organization"/>
    <property type="evidence" value="ECO:0007669"/>
    <property type="project" value="TreeGrafter"/>
</dbReference>
<comment type="caution">
    <text evidence="2">The sequence shown here is derived from an EMBL/GenBank/DDBJ whole genome shotgun (WGS) entry which is preliminary data.</text>
</comment>
<dbReference type="PANTHER" id="PTHR24370:SF10">
    <property type="entry name" value="LEUCINE-RICH REPEAT AND WD REPEAT-CONTAINING PROTEIN 1"/>
    <property type="match status" value="1"/>
</dbReference>
<sequence>KMNNSRLITKRRLSYSTSLSSSSSSNDSDASMSSVDTEGLLEEQDVPLPHAILNEGDDDKDERSFYRIPKTKGRPKKKLVLEQQQTTISMPKKKRGRPRKNWNEAMETKGDALKNSLSPEREPESSMEENNEHAKNTKRLKMTYNQNKEFKNDLPKSSSSNESSDDSDNESKPKSPTETLRDPESVGVSGSVKDKSDDEAPRRKKKSPKVRRKPAMDKTFTEVSLDNIIRRRDIVARNPEAYKNKKFITRSSRRLDYKESSSDECLDDSNNERKDTHKKNVNKKPQRRGTKQINETKKQNQQREANTRRRRRNNSKENTAALPIINENYKLSLLIENRVTALTDDEPTEPWCCDFEPHRTGQVQTDIAALAGSNTVFFLDARQGRYIKKYTHPETQEAFQCLAWTTLHIDHESDSSSDEDEETCNVLAIAGKLGSIKLLNPLQNECYRYLFGHRDVVLKMVFSEFEPRWLF</sequence>
<dbReference type="OrthoDB" id="7318948at2759"/>
<reference evidence="2 3" key="1">
    <citation type="journal article" date="2018" name="G3 (Bethesda)">
        <title>Phylogenetic and Phylogenomic Definition of Rhizopus Species.</title>
        <authorList>
            <person name="Gryganskyi A.P."/>
            <person name="Golan J."/>
            <person name="Dolatabadi S."/>
            <person name="Mondo S."/>
            <person name="Robb S."/>
            <person name="Idnurm A."/>
            <person name="Muszewska A."/>
            <person name="Steczkiewicz K."/>
            <person name="Masonjones S."/>
            <person name="Liao H.L."/>
            <person name="Gajdeczka M.T."/>
            <person name="Anike F."/>
            <person name="Vuek A."/>
            <person name="Anishchenko I.M."/>
            <person name="Voigt K."/>
            <person name="de Hoog G.S."/>
            <person name="Smith M.E."/>
            <person name="Heitman J."/>
            <person name="Vilgalys R."/>
            <person name="Stajich J.E."/>
        </authorList>
    </citation>
    <scope>NUCLEOTIDE SEQUENCE [LARGE SCALE GENOMIC DNA]</scope>
    <source>
        <strain evidence="2 3">LSU 92-RS-03</strain>
    </source>
</reference>
<evidence type="ECO:0000313" key="3">
    <source>
        <dbReference type="Proteomes" id="UP000253551"/>
    </source>
</evidence>
<name>A0A367IQB5_RHIST</name>
<dbReference type="STRING" id="4846.A0A367IQB5"/>
<accession>A0A367IQB5</accession>
<dbReference type="InterPro" id="IPR036322">
    <property type="entry name" value="WD40_repeat_dom_sf"/>
</dbReference>
<dbReference type="InterPro" id="IPR052489">
    <property type="entry name" value="LRWD1"/>
</dbReference>
<evidence type="ECO:0000313" key="2">
    <source>
        <dbReference type="EMBL" id="RCH79887.1"/>
    </source>
</evidence>
<feature type="region of interest" description="Disordered" evidence="1">
    <location>
        <begin position="1"/>
        <end position="218"/>
    </location>
</feature>
<dbReference type="Proteomes" id="UP000253551">
    <property type="component" value="Unassembled WGS sequence"/>
</dbReference>
<feature type="compositionally biased region" description="Basic residues" evidence="1">
    <location>
        <begin position="91"/>
        <end position="100"/>
    </location>
</feature>
<feature type="compositionally biased region" description="Basic and acidic residues" evidence="1">
    <location>
        <begin position="169"/>
        <end position="184"/>
    </location>
</feature>
<feature type="non-terminal residue" evidence="2">
    <location>
        <position position="471"/>
    </location>
</feature>
<feature type="compositionally biased region" description="Basic residues" evidence="1">
    <location>
        <begin position="202"/>
        <end position="213"/>
    </location>
</feature>
<gene>
    <name evidence="2" type="primary">LRWD1_1</name>
    <name evidence="2" type="ORF">CU098_002245</name>
</gene>
<organism evidence="2 3">
    <name type="scientific">Rhizopus stolonifer</name>
    <name type="common">Rhizopus nigricans</name>
    <dbReference type="NCBI Taxonomy" id="4846"/>
    <lineage>
        <taxon>Eukaryota</taxon>
        <taxon>Fungi</taxon>
        <taxon>Fungi incertae sedis</taxon>
        <taxon>Mucoromycota</taxon>
        <taxon>Mucoromycotina</taxon>
        <taxon>Mucoromycetes</taxon>
        <taxon>Mucorales</taxon>
        <taxon>Mucorineae</taxon>
        <taxon>Rhizopodaceae</taxon>
        <taxon>Rhizopus</taxon>
    </lineage>
</organism>
<feature type="compositionally biased region" description="Basic and acidic residues" evidence="1">
    <location>
        <begin position="119"/>
        <end position="135"/>
    </location>
</feature>
<feature type="compositionally biased region" description="Basic residues" evidence="1">
    <location>
        <begin position="69"/>
        <end position="78"/>
    </location>
</feature>
<feature type="non-terminal residue" evidence="2">
    <location>
        <position position="1"/>
    </location>
</feature>
<evidence type="ECO:0000256" key="1">
    <source>
        <dbReference type="SAM" id="MobiDB-lite"/>
    </source>
</evidence>
<dbReference type="Gene3D" id="2.130.10.10">
    <property type="entry name" value="YVTN repeat-like/Quinoprotein amine dehydrogenase"/>
    <property type="match status" value="1"/>
</dbReference>
<dbReference type="EMBL" id="PJQM01006309">
    <property type="protein sequence ID" value="RCH79887.1"/>
    <property type="molecule type" value="Genomic_DNA"/>
</dbReference>
<feature type="compositionally biased region" description="Low complexity" evidence="1">
    <location>
        <begin position="14"/>
        <end position="36"/>
    </location>
</feature>
<dbReference type="SUPFAM" id="SSF50978">
    <property type="entry name" value="WD40 repeat-like"/>
    <property type="match status" value="1"/>
</dbReference>
<dbReference type="PANTHER" id="PTHR24370">
    <property type="entry name" value="OPTICIN"/>
    <property type="match status" value="1"/>
</dbReference>
<dbReference type="GO" id="GO:0003682">
    <property type="term" value="F:chromatin binding"/>
    <property type="evidence" value="ECO:0007669"/>
    <property type="project" value="TreeGrafter"/>
</dbReference>
<keyword evidence="3" id="KW-1185">Reference proteome</keyword>
<protein>
    <submittedName>
        <fullName evidence="2">Leucine-rich repeats and WD repeat domain-containing protein 1</fullName>
    </submittedName>
</protein>
<feature type="compositionally biased region" description="Basic and acidic residues" evidence="1">
    <location>
        <begin position="192"/>
        <end position="201"/>
    </location>
</feature>
<feature type="region of interest" description="Disordered" evidence="1">
    <location>
        <begin position="253"/>
        <end position="320"/>
    </location>
</feature>
<dbReference type="GO" id="GO:0005664">
    <property type="term" value="C:nuclear origin of replication recognition complex"/>
    <property type="evidence" value="ECO:0007669"/>
    <property type="project" value="TreeGrafter"/>
</dbReference>
<dbReference type="InterPro" id="IPR015943">
    <property type="entry name" value="WD40/YVTN_repeat-like_dom_sf"/>
</dbReference>
<feature type="compositionally biased region" description="Basic residues" evidence="1">
    <location>
        <begin position="276"/>
        <end position="290"/>
    </location>
</feature>